<name>A0AAW2U9V8_SESRA</name>
<comment type="caution">
    <text evidence="3">The sequence shown here is derived from an EMBL/GenBank/DDBJ whole genome shotgun (WGS) entry which is preliminary data.</text>
</comment>
<dbReference type="AlphaFoldDB" id="A0AAW2U9V8"/>
<feature type="domain" description="Reverse transcriptase zinc-binding" evidence="2">
    <location>
        <begin position="32"/>
        <end position="76"/>
    </location>
</feature>
<feature type="transmembrane region" description="Helical" evidence="1">
    <location>
        <begin position="62"/>
        <end position="80"/>
    </location>
</feature>
<dbReference type="InterPro" id="IPR026960">
    <property type="entry name" value="RVT-Znf"/>
</dbReference>
<evidence type="ECO:0000256" key="1">
    <source>
        <dbReference type="SAM" id="Phobius"/>
    </source>
</evidence>
<gene>
    <name evidence="3" type="ORF">Sradi_1537500</name>
</gene>
<keyword evidence="1" id="KW-0472">Membrane</keyword>
<organism evidence="3">
    <name type="scientific">Sesamum radiatum</name>
    <name type="common">Black benniseed</name>
    <dbReference type="NCBI Taxonomy" id="300843"/>
    <lineage>
        <taxon>Eukaryota</taxon>
        <taxon>Viridiplantae</taxon>
        <taxon>Streptophyta</taxon>
        <taxon>Embryophyta</taxon>
        <taxon>Tracheophyta</taxon>
        <taxon>Spermatophyta</taxon>
        <taxon>Magnoliopsida</taxon>
        <taxon>eudicotyledons</taxon>
        <taxon>Gunneridae</taxon>
        <taxon>Pentapetalae</taxon>
        <taxon>asterids</taxon>
        <taxon>lamiids</taxon>
        <taxon>Lamiales</taxon>
        <taxon>Pedaliaceae</taxon>
        <taxon>Sesamum</taxon>
    </lineage>
</organism>
<evidence type="ECO:0000313" key="3">
    <source>
        <dbReference type="EMBL" id="KAL0413358.1"/>
    </source>
</evidence>
<proteinExistence type="predicted"/>
<dbReference type="Pfam" id="PF13966">
    <property type="entry name" value="zf-RVT"/>
    <property type="match status" value="1"/>
</dbReference>
<keyword evidence="1" id="KW-1133">Transmembrane helix</keyword>
<evidence type="ECO:0000259" key="2">
    <source>
        <dbReference type="Pfam" id="PF13966"/>
    </source>
</evidence>
<keyword evidence="1" id="KW-0812">Transmembrane</keyword>
<accession>A0AAW2U9V8</accession>
<protein>
    <recommendedName>
        <fullName evidence="2">Reverse transcriptase zinc-binding domain-containing protein</fullName>
    </recommendedName>
</protein>
<dbReference type="EMBL" id="JACGWJ010000006">
    <property type="protein sequence ID" value="KAL0413358.1"/>
    <property type="molecule type" value="Genomic_DNA"/>
</dbReference>
<feature type="transmembrane region" description="Helical" evidence="1">
    <location>
        <begin position="100"/>
        <end position="120"/>
    </location>
</feature>
<sequence>MKWPHQRPHLLISRTGSWSGTYIWHQKSNFSSGSLLTLSNLRGKGIKLDEGCPLCDYEEKEIIHVLVGCPFAMLVWAVSGVEWRLVVPKTTDAEVWIRGISQQVDMGVFELIIAICWSLWYKRNKKVFEGTTMQATEVIDMARRQVWWKG</sequence>
<reference evidence="3" key="2">
    <citation type="journal article" date="2024" name="Plant">
        <title>Genomic evolution and insights into agronomic trait innovations of Sesamum species.</title>
        <authorList>
            <person name="Miao H."/>
            <person name="Wang L."/>
            <person name="Qu L."/>
            <person name="Liu H."/>
            <person name="Sun Y."/>
            <person name="Le M."/>
            <person name="Wang Q."/>
            <person name="Wei S."/>
            <person name="Zheng Y."/>
            <person name="Lin W."/>
            <person name="Duan Y."/>
            <person name="Cao H."/>
            <person name="Xiong S."/>
            <person name="Wang X."/>
            <person name="Wei L."/>
            <person name="Li C."/>
            <person name="Ma Q."/>
            <person name="Ju M."/>
            <person name="Zhao R."/>
            <person name="Li G."/>
            <person name="Mu C."/>
            <person name="Tian Q."/>
            <person name="Mei H."/>
            <person name="Zhang T."/>
            <person name="Gao T."/>
            <person name="Zhang H."/>
        </authorList>
    </citation>
    <scope>NUCLEOTIDE SEQUENCE</scope>
    <source>
        <strain evidence="3">G02</strain>
    </source>
</reference>
<reference evidence="3" key="1">
    <citation type="submission" date="2020-06" db="EMBL/GenBank/DDBJ databases">
        <authorList>
            <person name="Li T."/>
            <person name="Hu X."/>
            <person name="Zhang T."/>
            <person name="Song X."/>
            <person name="Zhang H."/>
            <person name="Dai N."/>
            <person name="Sheng W."/>
            <person name="Hou X."/>
            <person name="Wei L."/>
        </authorList>
    </citation>
    <scope>NUCLEOTIDE SEQUENCE</scope>
    <source>
        <strain evidence="3">G02</strain>
        <tissue evidence="3">Leaf</tissue>
    </source>
</reference>